<dbReference type="SUPFAM" id="SSF53756">
    <property type="entry name" value="UDP-Glycosyltransferase/glycogen phosphorylase"/>
    <property type="match status" value="1"/>
</dbReference>
<dbReference type="PANTHER" id="PTHR12154">
    <property type="entry name" value="GLYCOSYL TRANSFERASE-RELATED"/>
    <property type="match status" value="1"/>
</dbReference>
<dbReference type="GO" id="GO:0006488">
    <property type="term" value="P:dolichol-linked oligosaccharide biosynthetic process"/>
    <property type="evidence" value="ECO:0007669"/>
    <property type="project" value="InterPro"/>
</dbReference>
<protein>
    <submittedName>
        <fullName evidence="6">Glucuronosyltransferase</fullName>
    </submittedName>
</protein>
<name>A0A6I4TTA5_9SPHN</name>
<evidence type="ECO:0000256" key="2">
    <source>
        <dbReference type="ARBA" id="ARBA00022692"/>
    </source>
</evidence>
<dbReference type="GO" id="GO:0004577">
    <property type="term" value="F:N-acetylglucosaminyldiphosphodolichol N-acetylglucosaminyltransferase activity"/>
    <property type="evidence" value="ECO:0007669"/>
    <property type="project" value="TreeGrafter"/>
</dbReference>
<dbReference type="InterPro" id="IPR013969">
    <property type="entry name" value="Oligosacch_biosynth_Alg14"/>
</dbReference>
<dbReference type="Gene3D" id="3.40.50.2000">
    <property type="entry name" value="Glycogen Phosphorylase B"/>
    <property type="match status" value="1"/>
</dbReference>
<keyword evidence="7" id="KW-1185">Reference proteome</keyword>
<comment type="caution">
    <text evidence="6">The sequence shown here is derived from an EMBL/GenBank/DDBJ whole genome shotgun (WGS) entry which is preliminary data.</text>
</comment>
<evidence type="ECO:0000256" key="1">
    <source>
        <dbReference type="ARBA" id="ARBA00004389"/>
    </source>
</evidence>
<sequence length="155" mass="17073">MQKVPDGSSKILVAASGGGHWDELMLLRPALDRFNPVYVTTNARLAARDRVGDIRVLPDANRDQLLKGFRCFFAAFKLIMKEKPDIVLSTGALPGLFCVIIAKMAGARTIWVDSIANSDAPSLSGRIARPFSSLWVTQWEHLARSDNARYFGALL</sequence>
<evidence type="ECO:0000313" key="6">
    <source>
        <dbReference type="EMBL" id="MXO99124.1"/>
    </source>
</evidence>
<evidence type="ECO:0000256" key="3">
    <source>
        <dbReference type="ARBA" id="ARBA00022824"/>
    </source>
</evidence>
<keyword evidence="4" id="KW-1133">Transmembrane helix</keyword>
<comment type="subcellular location">
    <subcellularLocation>
        <location evidence="1">Endoplasmic reticulum membrane</location>
        <topology evidence="1">Single-pass membrane protein</topology>
    </subcellularLocation>
</comment>
<keyword evidence="6" id="KW-0808">Transferase</keyword>
<organism evidence="6 7">
    <name type="scientific">Croceibacterium xixiisoli</name>
    <dbReference type="NCBI Taxonomy" id="1476466"/>
    <lineage>
        <taxon>Bacteria</taxon>
        <taxon>Pseudomonadati</taxon>
        <taxon>Pseudomonadota</taxon>
        <taxon>Alphaproteobacteria</taxon>
        <taxon>Sphingomonadales</taxon>
        <taxon>Erythrobacteraceae</taxon>
        <taxon>Croceibacterium</taxon>
    </lineage>
</organism>
<proteinExistence type="predicted"/>
<dbReference type="RefSeq" id="WP_161390700.1">
    <property type="nucleotide sequence ID" value="NZ_JBHSCP010000001.1"/>
</dbReference>
<evidence type="ECO:0000256" key="4">
    <source>
        <dbReference type="ARBA" id="ARBA00022989"/>
    </source>
</evidence>
<dbReference type="AlphaFoldDB" id="A0A6I4TTA5"/>
<evidence type="ECO:0000313" key="7">
    <source>
        <dbReference type="Proteomes" id="UP000469430"/>
    </source>
</evidence>
<dbReference type="Proteomes" id="UP000469430">
    <property type="component" value="Unassembled WGS sequence"/>
</dbReference>
<dbReference type="EMBL" id="WTYJ01000001">
    <property type="protein sequence ID" value="MXO99124.1"/>
    <property type="molecule type" value="Genomic_DNA"/>
</dbReference>
<reference evidence="6 7" key="1">
    <citation type="submission" date="2019-12" db="EMBL/GenBank/DDBJ databases">
        <title>Genomic-based taxomic classification of the family Erythrobacteraceae.</title>
        <authorList>
            <person name="Xu L."/>
        </authorList>
    </citation>
    <scope>NUCLEOTIDE SEQUENCE [LARGE SCALE GENOMIC DNA]</scope>
    <source>
        <strain evidence="6 7">S36</strain>
    </source>
</reference>
<dbReference type="Pfam" id="PF08660">
    <property type="entry name" value="Alg14"/>
    <property type="match status" value="1"/>
</dbReference>
<gene>
    <name evidence="6" type="ORF">GRI97_08995</name>
</gene>
<dbReference type="OrthoDB" id="555447at2"/>
<dbReference type="PANTHER" id="PTHR12154:SF4">
    <property type="entry name" value="UDP-N-ACETYLGLUCOSAMINE TRANSFERASE SUBUNIT ALG14 HOMOLOG"/>
    <property type="match status" value="1"/>
</dbReference>
<keyword evidence="2" id="KW-0812">Transmembrane</keyword>
<accession>A0A6I4TTA5</accession>
<evidence type="ECO:0000256" key="5">
    <source>
        <dbReference type="ARBA" id="ARBA00023136"/>
    </source>
</evidence>
<keyword evidence="5" id="KW-0472">Membrane</keyword>
<keyword evidence="3" id="KW-0256">Endoplasmic reticulum</keyword>